<comment type="function">
    <text evidence="5">Involved in formation and maintenance of cell shape.</text>
</comment>
<dbReference type="Proteomes" id="UP000228533">
    <property type="component" value="Unassembled WGS sequence"/>
</dbReference>
<evidence type="ECO:0000256" key="5">
    <source>
        <dbReference type="PIRNR" id="PIRNR038471"/>
    </source>
</evidence>
<dbReference type="InterPro" id="IPR042175">
    <property type="entry name" value="Cell/Rod_MreC_2"/>
</dbReference>
<reference evidence="8" key="1">
    <citation type="submission" date="2017-09" db="EMBL/GenBank/DDBJ databases">
        <title>Depth-based differentiation of microbial function through sediment-hosted aquifers and enrichment of novel symbionts in the deep terrestrial subsurface.</title>
        <authorList>
            <person name="Probst A.J."/>
            <person name="Ladd B."/>
            <person name="Jarett J.K."/>
            <person name="Geller-Mcgrath D.E."/>
            <person name="Sieber C.M.K."/>
            <person name="Emerson J.B."/>
            <person name="Anantharaman K."/>
            <person name="Thomas B.C."/>
            <person name="Malmstrom R."/>
            <person name="Stieglmeier M."/>
            <person name="Klingl A."/>
            <person name="Woyke T."/>
            <person name="Ryan C.M."/>
            <person name="Banfield J.F."/>
        </authorList>
    </citation>
    <scope>NUCLEOTIDE SEQUENCE [LARGE SCALE GENOMIC DNA]</scope>
</reference>
<dbReference type="Pfam" id="PF04085">
    <property type="entry name" value="MreC"/>
    <property type="match status" value="1"/>
</dbReference>
<dbReference type="EMBL" id="PFAM01000017">
    <property type="protein sequence ID" value="PIT95935.1"/>
    <property type="molecule type" value="Genomic_DNA"/>
</dbReference>
<comment type="similarity">
    <text evidence="1 5">Belongs to the MreC family.</text>
</comment>
<keyword evidence="3 5" id="KW-0133">Cell shape</keyword>
<evidence type="ECO:0000256" key="3">
    <source>
        <dbReference type="ARBA" id="ARBA00022960"/>
    </source>
</evidence>
<comment type="caution">
    <text evidence="7">The sequence shown here is derived from an EMBL/GenBank/DDBJ whole genome shotgun (WGS) entry which is preliminary data.</text>
</comment>
<evidence type="ECO:0000313" key="8">
    <source>
        <dbReference type="Proteomes" id="UP000228533"/>
    </source>
</evidence>
<dbReference type="GO" id="GO:0008360">
    <property type="term" value="P:regulation of cell shape"/>
    <property type="evidence" value="ECO:0007669"/>
    <property type="project" value="UniProtKB-KW"/>
</dbReference>
<proteinExistence type="inferred from homology"/>
<organism evidence="7 8">
    <name type="scientific">Candidatus Falkowbacteria bacterium CG10_big_fil_rev_8_21_14_0_10_37_14</name>
    <dbReference type="NCBI Taxonomy" id="1974561"/>
    <lineage>
        <taxon>Bacteria</taxon>
        <taxon>Candidatus Falkowiibacteriota</taxon>
    </lineage>
</organism>
<dbReference type="PANTHER" id="PTHR34138">
    <property type="entry name" value="CELL SHAPE-DETERMINING PROTEIN MREC"/>
    <property type="match status" value="1"/>
</dbReference>
<dbReference type="Gene3D" id="2.40.10.350">
    <property type="entry name" value="Rod shape-determining protein MreC, domain 2"/>
    <property type="match status" value="1"/>
</dbReference>
<evidence type="ECO:0000256" key="4">
    <source>
        <dbReference type="ARBA" id="ARBA00032089"/>
    </source>
</evidence>
<feature type="domain" description="Rod shape-determining protein MreC beta-barrel core" evidence="6">
    <location>
        <begin position="129"/>
        <end position="270"/>
    </location>
</feature>
<dbReference type="GO" id="GO:0005886">
    <property type="term" value="C:plasma membrane"/>
    <property type="evidence" value="ECO:0007669"/>
    <property type="project" value="TreeGrafter"/>
</dbReference>
<accession>A0A2M6WT33</accession>
<gene>
    <name evidence="7" type="primary">mreC</name>
    <name evidence="7" type="ORF">COT94_03035</name>
</gene>
<dbReference type="Gene3D" id="2.40.10.340">
    <property type="entry name" value="Rod shape-determining protein MreC, domain 1"/>
    <property type="match status" value="1"/>
</dbReference>
<evidence type="ECO:0000259" key="6">
    <source>
        <dbReference type="Pfam" id="PF04085"/>
    </source>
</evidence>
<protein>
    <recommendedName>
        <fullName evidence="2 5">Cell shape-determining protein MreC</fullName>
    </recommendedName>
    <alternativeName>
        <fullName evidence="4 5">Cell shape protein MreC</fullName>
    </alternativeName>
</protein>
<dbReference type="InterPro" id="IPR007221">
    <property type="entry name" value="MreC"/>
</dbReference>
<dbReference type="NCBIfam" id="TIGR00219">
    <property type="entry name" value="mreC"/>
    <property type="match status" value="1"/>
</dbReference>
<name>A0A2M6WT33_9BACT</name>
<dbReference type="AlphaFoldDB" id="A0A2M6WT33"/>
<dbReference type="PIRSF" id="PIRSF038471">
    <property type="entry name" value="MreC"/>
    <property type="match status" value="1"/>
</dbReference>
<evidence type="ECO:0000313" key="7">
    <source>
        <dbReference type="EMBL" id="PIT95935.1"/>
    </source>
</evidence>
<dbReference type="InterPro" id="IPR042177">
    <property type="entry name" value="Cell/Rod_1"/>
</dbReference>
<dbReference type="PANTHER" id="PTHR34138:SF1">
    <property type="entry name" value="CELL SHAPE-DETERMINING PROTEIN MREC"/>
    <property type="match status" value="1"/>
</dbReference>
<sequence length="277" mass="30591">MAFPFRRFKNTRLIWLLVVGVVLLFGHSFGILRPVESLLARVLTPVMRSVTDLSSVFHKSYSDSGINNYPELLSTAEADRRRLVMENAGLQYLREENRVLRKYVNLFDEISHKYVLARVVSRLAPQNKAWENDRLVIDQGSKQKIIPGLLVINEEGLVVGRIVSVKDSLSEVALLTSRDCRLSVAANSSQKTIGIAEGISGLTVGVSFIPQTEKIEAGELLVTSGLEPDIPAGLAIGRVTRVDRLDNKIWQSAVVEPSAALDVLRIVSILLPASDNH</sequence>
<dbReference type="InterPro" id="IPR055342">
    <property type="entry name" value="MreC_beta-barrel_core"/>
</dbReference>
<evidence type="ECO:0000256" key="1">
    <source>
        <dbReference type="ARBA" id="ARBA00009369"/>
    </source>
</evidence>
<evidence type="ECO:0000256" key="2">
    <source>
        <dbReference type="ARBA" id="ARBA00013855"/>
    </source>
</evidence>